<name>A0A4Z2E6Q7_9TELE</name>
<dbReference type="Pfam" id="PF13499">
    <property type="entry name" value="EF-hand_7"/>
    <property type="match status" value="1"/>
</dbReference>
<protein>
    <submittedName>
        <fullName evidence="5">Glycerol-3-phosphate dehydrogenase, mitochondrial</fullName>
    </submittedName>
</protein>
<dbReference type="PANTHER" id="PTHR46311">
    <property type="entry name" value="CALCIUM-BINDING PROTEIN 8-RELATED"/>
    <property type="match status" value="1"/>
</dbReference>
<dbReference type="InterPro" id="IPR051111">
    <property type="entry name" value="Ca-binding_regulatory"/>
</dbReference>
<dbReference type="PROSITE" id="PS50222">
    <property type="entry name" value="EF_HAND_2"/>
    <property type="match status" value="1"/>
</dbReference>
<dbReference type="InterPro" id="IPR002048">
    <property type="entry name" value="EF_hand_dom"/>
</dbReference>
<dbReference type="FunFam" id="1.10.238.10:FF:000178">
    <property type="entry name" value="Calmodulin-2 A"/>
    <property type="match status" value="1"/>
</dbReference>
<keyword evidence="6" id="KW-1185">Reference proteome</keyword>
<evidence type="ECO:0000313" key="5">
    <source>
        <dbReference type="EMBL" id="TNN24447.1"/>
    </source>
</evidence>
<evidence type="ECO:0000256" key="1">
    <source>
        <dbReference type="ARBA" id="ARBA00022723"/>
    </source>
</evidence>
<sequence length="91" mass="10570">MGYRSRSEQLTKTSEINLDNQEVARYKKRFHKFDKESRGFITTVDVQQVLESINVHIDENALHEILNEVDLNKNGQVELDEFMQVRGAGSM</sequence>
<dbReference type="InterPro" id="IPR018247">
    <property type="entry name" value="EF_Hand_1_Ca_BS"/>
</dbReference>
<reference evidence="5 6" key="1">
    <citation type="submission" date="2019-03" db="EMBL/GenBank/DDBJ databases">
        <title>First draft genome of Liparis tanakae, snailfish: a comprehensive survey of snailfish specific genes.</title>
        <authorList>
            <person name="Kim W."/>
            <person name="Song I."/>
            <person name="Jeong J.-H."/>
            <person name="Kim D."/>
            <person name="Kim S."/>
            <person name="Ryu S."/>
            <person name="Song J.Y."/>
            <person name="Lee S.K."/>
        </authorList>
    </citation>
    <scope>NUCLEOTIDE SEQUENCE [LARGE SCALE GENOMIC DNA]</scope>
    <source>
        <tissue evidence="5">Muscle</tissue>
    </source>
</reference>
<comment type="caution">
    <text evidence="5">The sequence shown here is derived from an EMBL/GenBank/DDBJ whole genome shotgun (WGS) entry which is preliminary data.</text>
</comment>
<dbReference type="EMBL" id="SRLO01015347">
    <property type="protein sequence ID" value="TNN24447.1"/>
    <property type="molecule type" value="Genomic_DNA"/>
</dbReference>
<dbReference type="CDD" id="cd00051">
    <property type="entry name" value="EFh"/>
    <property type="match status" value="1"/>
</dbReference>
<dbReference type="GO" id="GO:0032588">
    <property type="term" value="C:trans-Golgi network membrane"/>
    <property type="evidence" value="ECO:0007669"/>
    <property type="project" value="TreeGrafter"/>
</dbReference>
<dbReference type="PROSITE" id="PS00018">
    <property type="entry name" value="EF_HAND_1"/>
    <property type="match status" value="1"/>
</dbReference>
<dbReference type="PANTHER" id="PTHR46311:SF5">
    <property type="entry name" value="EF-HAND DOMAIN-CONTAINING PROTEIN"/>
    <property type="match status" value="1"/>
</dbReference>
<dbReference type="SUPFAM" id="SSF47473">
    <property type="entry name" value="EF-hand"/>
    <property type="match status" value="1"/>
</dbReference>
<dbReference type="InterPro" id="IPR011992">
    <property type="entry name" value="EF-hand-dom_pair"/>
</dbReference>
<proteinExistence type="predicted"/>
<organism evidence="5 6">
    <name type="scientific">Liparis tanakae</name>
    <name type="common">Tanaka's snailfish</name>
    <dbReference type="NCBI Taxonomy" id="230148"/>
    <lineage>
        <taxon>Eukaryota</taxon>
        <taxon>Metazoa</taxon>
        <taxon>Chordata</taxon>
        <taxon>Craniata</taxon>
        <taxon>Vertebrata</taxon>
        <taxon>Euteleostomi</taxon>
        <taxon>Actinopterygii</taxon>
        <taxon>Neopterygii</taxon>
        <taxon>Teleostei</taxon>
        <taxon>Neoteleostei</taxon>
        <taxon>Acanthomorphata</taxon>
        <taxon>Eupercaria</taxon>
        <taxon>Perciformes</taxon>
        <taxon>Cottioidei</taxon>
        <taxon>Cottales</taxon>
        <taxon>Liparidae</taxon>
        <taxon>Liparis</taxon>
    </lineage>
</organism>
<evidence type="ECO:0000313" key="6">
    <source>
        <dbReference type="Proteomes" id="UP000314294"/>
    </source>
</evidence>
<evidence type="ECO:0000259" key="4">
    <source>
        <dbReference type="PROSITE" id="PS50222"/>
    </source>
</evidence>
<dbReference type="Gene3D" id="1.10.238.10">
    <property type="entry name" value="EF-hand"/>
    <property type="match status" value="1"/>
</dbReference>
<feature type="domain" description="EF-hand" evidence="4">
    <location>
        <begin position="21"/>
        <end position="56"/>
    </location>
</feature>
<dbReference type="GO" id="GO:0005509">
    <property type="term" value="F:calcium ion binding"/>
    <property type="evidence" value="ECO:0007669"/>
    <property type="project" value="InterPro"/>
</dbReference>
<dbReference type="Proteomes" id="UP000314294">
    <property type="component" value="Unassembled WGS sequence"/>
</dbReference>
<accession>A0A4Z2E6Q7</accession>
<evidence type="ECO:0000256" key="2">
    <source>
        <dbReference type="ARBA" id="ARBA00022737"/>
    </source>
</evidence>
<keyword evidence="3" id="KW-0106">Calcium</keyword>
<evidence type="ECO:0000256" key="3">
    <source>
        <dbReference type="ARBA" id="ARBA00022837"/>
    </source>
</evidence>
<keyword evidence="2" id="KW-0677">Repeat</keyword>
<gene>
    <name evidence="5" type="primary">GPD2_0</name>
    <name evidence="5" type="ORF">EYF80_065426</name>
</gene>
<dbReference type="AlphaFoldDB" id="A0A4Z2E6Q7"/>
<keyword evidence="1" id="KW-0479">Metal-binding</keyword>